<dbReference type="AlphaFoldDB" id="M5ENB6"/>
<keyword evidence="1" id="KW-0597">Phosphoprotein</keyword>
<dbReference type="Proteomes" id="UP000012062">
    <property type="component" value="Unassembled WGS sequence"/>
</dbReference>
<evidence type="ECO:0000259" key="2">
    <source>
        <dbReference type="PROSITE" id="PS50110"/>
    </source>
</evidence>
<proteinExistence type="predicted"/>
<organism evidence="3 4">
    <name type="scientific">Mesorhizobium metallidurans STM 2683</name>
    <dbReference type="NCBI Taxonomy" id="1297569"/>
    <lineage>
        <taxon>Bacteria</taxon>
        <taxon>Pseudomonadati</taxon>
        <taxon>Pseudomonadota</taxon>
        <taxon>Alphaproteobacteria</taxon>
        <taxon>Hyphomicrobiales</taxon>
        <taxon>Phyllobacteriaceae</taxon>
        <taxon>Mesorhizobium</taxon>
    </lineage>
</organism>
<keyword evidence="4" id="KW-1185">Reference proteome</keyword>
<dbReference type="OrthoDB" id="582170at2"/>
<dbReference type="GO" id="GO:0000160">
    <property type="term" value="P:phosphorelay signal transduction system"/>
    <property type="evidence" value="ECO:0007669"/>
    <property type="project" value="InterPro"/>
</dbReference>
<dbReference type="EMBL" id="CAUM01000072">
    <property type="protein sequence ID" value="CCV05670.1"/>
    <property type="molecule type" value="Genomic_DNA"/>
</dbReference>
<evidence type="ECO:0000313" key="4">
    <source>
        <dbReference type="Proteomes" id="UP000012062"/>
    </source>
</evidence>
<dbReference type="PROSITE" id="PS50110">
    <property type="entry name" value="RESPONSE_REGULATORY"/>
    <property type="match status" value="1"/>
</dbReference>
<dbReference type="eggNOG" id="COG0784">
    <property type="taxonomic scope" value="Bacteria"/>
</dbReference>
<dbReference type="RefSeq" id="WP_008874618.1">
    <property type="nucleotide sequence ID" value="NZ_CAUM01000072.1"/>
</dbReference>
<accession>M5ENB6</accession>
<gene>
    <name evidence="3" type="ORF">MESS2_1630027</name>
</gene>
<dbReference type="InterPro" id="IPR011006">
    <property type="entry name" value="CheY-like_superfamily"/>
</dbReference>
<feature type="modified residue" description="4-aspartylphosphate" evidence="1">
    <location>
        <position position="56"/>
    </location>
</feature>
<evidence type="ECO:0000313" key="3">
    <source>
        <dbReference type="EMBL" id="CCV05670.1"/>
    </source>
</evidence>
<sequence>MQVLTGARILIVEDEFVVADDIARYFAGLGALILGPARSVAQAQPFVDHADAAVLDIDLNGTPVFPIADRLAERGVPFVFFSAYDRNVIPARLDHVANLVKSADRRKIIATLFPETGEQDGSDEPLNMRSLLPKLRLAARLIIPDAAAADRLVEMTLELAISEIADRPPEISTEQWLNSMLKHSVGRAAGLLH</sequence>
<feature type="domain" description="Response regulatory" evidence="2">
    <location>
        <begin position="8"/>
        <end position="116"/>
    </location>
</feature>
<name>M5ENB6_9HYPH</name>
<dbReference type="InterPro" id="IPR001789">
    <property type="entry name" value="Sig_transdc_resp-reg_receiver"/>
</dbReference>
<protein>
    <submittedName>
        <fullName evidence="3">Response regulator receiver protein</fullName>
    </submittedName>
</protein>
<dbReference type="SUPFAM" id="SSF52172">
    <property type="entry name" value="CheY-like"/>
    <property type="match status" value="1"/>
</dbReference>
<comment type="caution">
    <text evidence="3">The sequence shown here is derived from an EMBL/GenBank/DDBJ whole genome shotgun (WGS) entry which is preliminary data.</text>
</comment>
<evidence type="ECO:0000256" key="1">
    <source>
        <dbReference type="PROSITE-ProRule" id="PRU00169"/>
    </source>
</evidence>
<reference evidence="3 4" key="1">
    <citation type="submission" date="2013-02" db="EMBL/GenBank/DDBJ databases">
        <authorList>
            <person name="Genoscope - CEA"/>
        </authorList>
    </citation>
    <scope>NUCLEOTIDE SEQUENCE [LARGE SCALE GENOMIC DNA]</scope>
    <source>
        <strain evidence="3 4">STM 2683</strain>
    </source>
</reference>
<dbReference type="STRING" id="1297569.MESS2_1630027"/>
<dbReference type="Gene3D" id="3.40.50.2300">
    <property type="match status" value="1"/>
</dbReference>